<dbReference type="GO" id="GO:0005829">
    <property type="term" value="C:cytosol"/>
    <property type="evidence" value="ECO:0007669"/>
    <property type="project" value="TreeGrafter"/>
</dbReference>
<dbReference type="AlphaFoldDB" id="A0A8J6DP76"/>
<sequence>RRLISQRSSLETLEDIEENAPLRRCRTLSGSPRPKNFKKIHFIKNMRQHDTRNGRIVLISGRRSFCSIFSVLPYRDSAQAGYVYACLLCSSLGEKF</sequence>
<organism evidence="1 2">
    <name type="scientific">Galemys pyrenaicus</name>
    <name type="common">Iberian desman</name>
    <name type="synonym">Pyrenean desman</name>
    <dbReference type="NCBI Taxonomy" id="202257"/>
    <lineage>
        <taxon>Eukaryota</taxon>
        <taxon>Metazoa</taxon>
        <taxon>Chordata</taxon>
        <taxon>Craniata</taxon>
        <taxon>Vertebrata</taxon>
        <taxon>Euteleostomi</taxon>
        <taxon>Mammalia</taxon>
        <taxon>Eutheria</taxon>
        <taxon>Laurasiatheria</taxon>
        <taxon>Eulipotyphla</taxon>
        <taxon>Talpidae</taxon>
        <taxon>Galemys</taxon>
    </lineage>
</organism>
<dbReference type="GO" id="GO:0051726">
    <property type="term" value="P:regulation of cell cycle"/>
    <property type="evidence" value="ECO:0007669"/>
    <property type="project" value="InterPro"/>
</dbReference>
<dbReference type="GO" id="GO:0007399">
    <property type="term" value="P:nervous system development"/>
    <property type="evidence" value="ECO:0007669"/>
    <property type="project" value="TreeGrafter"/>
</dbReference>
<reference evidence="1" key="1">
    <citation type="journal article" date="2021" name="Evol. Appl.">
        <title>The genome of the Pyrenean desman and the effects of bottlenecks and inbreeding on the genomic landscape of an endangered species.</title>
        <authorList>
            <person name="Escoda L."/>
            <person name="Castresana J."/>
        </authorList>
    </citation>
    <scope>NUCLEOTIDE SEQUENCE</scope>
    <source>
        <strain evidence="1">IBE-C5619</strain>
    </source>
</reference>
<dbReference type="OrthoDB" id="5353095at2759"/>
<protein>
    <submittedName>
        <fullName evidence="1">CDK5 and ABL1 enzyme substrate 1</fullName>
    </submittedName>
</protein>
<name>A0A8J6DP76_GALPY</name>
<keyword evidence="2" id="KW-1185">Reference proteome</keyword>
<gene>
    <name evidence="1" type="ORF">J0S82_011662</name>
</gene>
<proteinExistence type="predicted"/>
<evidence type="ECO:0000313" key="2">
    <source>
        <dbReference type="Proteomes" id="UP000700334"/>
    </source>
</evidence>
<dbReference type="InterPro" id="IPR012388">
    <property type="entry name" value="CABLES1/2"/>
</dbReference>
<feature type="non-terminal residue" evidence="1">
    <location>
        <position position="96"/>
    </location>
</feature>
<dbReference type="PANTHER" id="PTHR22896:SF1">
    <property type="entry name" value="CDK5 AND ABL1 ENZYME SUBSTRATE 1"/>
    <property type="match status" value="1"/>
</dbReference>
<dbReference type="PANTHER" id="PTHR22896">
    <property type="entry name" value="CDK5 AND ABL1 ENZYME SUBSTRATE 1"/>
    <property type="match status" value="1"/>
</dbReference>
<evidence type="ECO:0000313" key="1">
    <source>
        <dbReference type="EMBL" id="KAG8516802.1"/>
    </source>
</evidence>
<accession>A0A8J6DP76</accession>
<dbReference type="Proteomes" id="UP000700334">
    <property type="component" value="Unassembled WGS sequence"/>
</dbReference>
<dbReference type="EMBL" id="JAGFMF010011668">
    <property type="protein sequence ID" value="KAG8516802.1"/>
    <property type="molecule type" value="Genomic_DNA"/>
</dbReference>
<comment type="caution">
    <text evidence="1">The sequence shown here is derived from an EMBL/GenBank/DDBJ whole genome shotgun (WGS) entry which is preliminary data.</text>
</comment>